<dbReference type="InterPro" id="IPR001810">
    <property type="entry name" value="F-box_dom"/>
</dbReference>
<reference evidence="3 4" key="1">
    <citation type="submission" date="2017-09" db="EMBL/GenBank/DDBJ databases">
        <title>WGS assembly of Aquilegia coerulea Goldsmith.</title>
        <authorList>
            <person name="Hodges S."/>
            <person name="Kramer E."/>
            <person name="Nordborg M."/>
            <person name="Tomkins J."/>
            <person name="Borevitz J."/>
            <person name="Derieg N."/>
            <person name="Yan J."/>
            <person name="Mihaltcheva S."/>
            <person name="Hayes R.D."/>
            <person name="Rokhsar D."/>
        </authorList>
    </citation>
    <scope>NUCLEOTIDE SEQUENCE [LARGE SCALE GENOMIC DNA]</scope>
    <source>
        <strain evidence="4">cv. Goldsmith</strain>
    </source>
</reference>
<accession>A0A2G5CA30</accession>
<evidence type="ECO:0000313" key="3">
    <source>
        <dbReference type="EMBL" id="PIA28120.1"/>
    </source>
</evidence>
<dbReference type="OrthoDB" id="642536at2759"/>
<evidence type="ECO:0000259" key="2">
    <source>
        <dbReference type="Pfam" id="PF03478"/>
    </source>
</evidence>
<dbReference type="PANTHER" id="PTHR44259">
    <property type="entry name" value="OS07G0183000 PROTEIN-RELATED"/>
    <property type="match status" value="1"/>
</dbReference>
<organism evidence="3 4">
    <name type="scientific">Aquilegia coerulea</name>
    <name type="common">Rocky mountain columbine</name>
    <dbReference type="NCBI Taxonomy" id="218851"/>
    <lineage>
        <taxon>Eukaryota</taxon>
        <taxon>Viridiplantae</taxon>
        <taxon>Streptophyta</taxon>
        <taxon>Embryophyta</taxon>
        <taxon>Tracheophyta</taxon>
        <taxon>Spermatophyta</taxon>
        <taxon>Magnoliopsida</taxon>
        <taxon>Ranunculales</taxon>
        <taxon>Ranunculaceae</taxon>
        <taxon>Thalictroideae</taxon>
        <taxon>Aquilegia</taxon>
    </lineage>
</organism>
<evidence type="ECO:0000313" key="4">
    <source>
        <dbReference type="Proteomes" id="UP000230069"/>
    </source>
</evidence>
<dbReference type="PANTHER" id="PTHR44259:SF107">
    <property type="entry name" value="F-BOX PROTEIN SKIP23-LIKE"/>
    <property type="match status" value="1"/>
</dbReference>
<dbReference type="Gene3D" id="1.20.1280.50">
    <property type="match status" value="1"/>
</dbReference>
<feature type="domain" description="KIB1-4 beta-propeller" evidence="2">
    <location>
        <begin position="86"/>
        <end position="360"/>
    </location>
</feature>
<dbReference type="Proteomes" id="UP000230069">
    <property type="component" value="Unassembled WGS sequence"/>
</dbReference>
<feature type="domain" description="F-box" evidence="1">
    <location>
        <begin position="6"/>
        <end position="43"/>
    </location>
</feature>
<evidence type="ECO:0008006" key="5">
    <source>
        <dbReference type="Google" id="ProtNLM"/>
    </source>
</evidence>
<dbReference type="AlphaFoldDB" id="A0A2G5CA30"/>
<dbReference type="CDD" id="cd09917">
    <property type="entry name" value="F-box_SF"/>
    <property type="match status" value="1"/>
</dbReference>
<keyword evidence="4" id="KW-1185">Reference proteome</keyword>
<protein>
    <recommendedName>
        <fullName evidence="5">DUF295 domain-containing protein</fullName>
    </recommendedName>
</protein>
<proteinExistence type="predicted"/>
<dbReference type="InParanoid" id="A0A2G5CA30"/>
<name>A0A2G5CA30_AQUCA</name>
<dbReference type="InterPro" id="IPR050942">
    <property type="entry name" value="F-box_BR-signaling"/>
</dbReference>
<evidence type="ECO:0000259" key="1">
    <source>
        <dbReference type="Pfam" id="PF00646"/>
    </source>
</evidence>
<dbReference type="Pfam" id="PF03478">
    <property type="entry name" value="Beta-prop_KIB1-4"/>
    <property type="match status" value="1"/>
</dbReference>
<gene>
    <name evidence="3" type="ORF">AQUCO_07200031v1</name>
</gene>
<sequence length="390" mass="44921">MSTPNWSELPDELVRIIAEKLEFSHDFIRFGAVCHPWRSVTLTLDKRLLFLKSFPWLMLPSSADDDDDDDYEDDQDQDRRFFIPFENRICHIKLPEARGCHCWGSPYGWLLTFGFDQQFHLLNPLTRVRLPLPPRSTFEDSFFDDTNPGKNRMCCVRKAFIILTSDNNVVVENNFLVLLTIGEFGESVFARPGDKTWSVIEAPGYGNMKDIIRFNGQFYGVDELGHLKVCDFRGPHPVFVDFANHPEGARGSQGFYLVELGGDLHMVNRLYDPTPVEFPPKEFHHVYKSIFFHVLKFDFCTRKWEILQTLGDHAIFIGSNTSFGFKASDYLACKPGCIYFTDDYNESFGRLLGADMGIYNHKANTIEPVYQGNDILSRFSPPVWITPNSF</sequence>
<dbReference type="EMBL" id="KZ305089">
    <property type="protein sequence ID" value="PIA28120.1"/>
    <property type="molecule type" value="Genomic_DNA"/>
</dbReference>
<dbReference type="Pfam" id="PF00646">
    <property type="entry name" value="F-box"/>
    <property type="match status" value="1"/>
</dbReference>
<dbReference type="STRING" id="218851.A0A2G5CA30"/>
<dbReference type="InterPro" id="IPR005174">
    <property type="entry name" value="KIB1-4_b-propeller"/>
</dbReference>